<sequence length="257" mass="29408">MWTSVEKFVYPIVIIVLNKCYNRNMKRVVIINGVGVGIDSEHFLVKVFVQKEYEVLIINLLDDTVVINNLDIKFVPDVIVGFSLGGMVAIKLIYQYPSAKLVLLATGSRIFPSRHIFRIAYWISQSNFGLKMLMNLVRFPRNWLLRLNRLFQASDVDLNTKFGADMSALKNIQYFKKISFVKWREVISFINNFDGHDYCLKIINPTLIISGNKDVLMPPKLGRELNLLISNSKFVVSDGLHFDVLSGVGLKALEEFI</sequence>
<organism evidence="2 3">
    <name type="scientific">Candidatus Shapirobacteria bacterium CG_4_8_14_3_um_filter_35_11</name>
    <dbReference type="NCBI Taxonomy" id="1974874"/>
    <lineage>
        <taxon>Bacteria</taxon>
        <taxon>Candidatus Shapironibacteriota</taxon>
    </lineage>
</organism>
<dbReference type="InterPro" id="IPR029058">
    <property type="entry name" value="AB_hydrolase_fold"/>
</dbReference>
<dbReference type="PRINTS" id="PR00111">
    <property type="entry name" value="ABHYDROLASE"/>
</dbReference>
<dbReference type="Proteomes" id="UP000228960">
    <property type="component" value="Unassembled WGS sequence"/>
</dbReference>
<reference evidence="3" key="1">
    <citation type="submission" date="2017-09" db="EMBL/GenBank/DDBJ databases">
        <title>Depth-based differentiation of microbial function through sediment-hosted aquifers and enrichment of novel symbionts in the deep terrestrial subsurface.</title>
        <authorList>
            <person name="Probst A.J."/>
            <person name="Ladd B."/>
            <person name="Jarett J.K."/>
            <person name="Geller-Mcgrath D.E."/>
            <person name="Sieber C.M.K."/>
            <person name="Emerson J.B."/>
            <person name="Anantharaman K."/>
            <person name="Thomas B.C."/>
            <person name="Malmstrom R."/>
            <person name="Stieglmeier M."/>
            <person name="Klingl A."/>
            <person name="Woyke T."/>
            <person name="Ryan C.M."/>
            <person name="Banfield J.F."/>
        </authorList>
    </citation>
    <scope>NUCLEOTIDE SEQUENCE [LARGE SCALE GENOMIC DNA]</scope>
</reference>
<dbReference type="Pfam" id="PF00561">
    <property type="entry name" value="Abhydrolase_1"/>
    <property type="match status" value="1"/>
</dbReference>
<evidence type="ECO:0000313" key="2">
    <source>
        <dbReference type="EMBL" id="PJC81164.1"/>
    </source>
</evidence>
<dbReference type="SUPFAM" id="SSF53474">
    <property type="entry name" value="alpha/beta-Hydrolases"/>
    <property type="match status" value="1"/>
</dbReference>
<dbReference type="AlphaFoldDB" id="A0A2M8GKT2"/>
<gene>
    <name evidence="2" type="ORF">CO009_00140</name>
</gene>
<name>A0A2M8GKT2_9BACT</name>
<protein>
    <recommendedName>
        <fullName evidence="1">AB hydrolase-1 domain-containing protein</fullName>
    </recommendedName>
</protein>
<dbReference type="InterPro" id="IPR000073">
    <property type="entry name" value="AB_hydrolase_1"/>
</dbReference>
<accession>A0A2M8GKT2</accession>
<dbReference type="EMBL" id="PFQM01000003">
    <property type="protein sequence ID" value="PJC81164.1"/>
    <property type="molecule type" value="Genomic_DNA"/>
</dbReference>
<proteinExistence type="predicted"/>
<dbReference type="Gene3D" id="3.40.50.1820">
    <property type="entry name" value="alpha/beta hydrolase"/>
    <property type="match status" value="1"/>
</dbReference>
<evidence type="ECO:0000259" key="1">
    <source>
        <dbReference type="Pfam" id="PF00561"/>
    </source>
</evidence>
<comment type="caution">
    <text evidence="2">The sequence shown here is derived from an EMBL/GenBank/DDBJ whole genome shotgun (WGS) entry which is preliminary data.</text>
</comment>
<evidence type="ECO:0000313" key="3">
    <source>
        <dbReference type="Proteomes" id="UP000228960"/>
    </source>
</evidence>
<feature type="domain" description="AB hydrolase-1" evidence="1">
    <location>
        <begin position="78"/>
        <end position="246"/>
    </location>
</feature>